<dbReference type="InterPro" id="IPR027417">
    <property type="entry name" value="P-loop_NTPase"/>
</dbReference>
<dbReference type="Pfam" id="PF00685">
    <property type="entry name" value="Sulfotransfer_1"/>
    <property type="match status" value="1"/>
</dbReference>
<dbReference type="Proteomes" id="UP000028999">
    <property type="component" value="Unassembled WGS sequence"/>
</dbReference>
<organism evidence="6 7">
    <name type="scientific">Brassica napus</name>
    <name type="common">Rape</name>
    <dbReference type="NCBI Taxonomy" id="3708"/>
    <lineage>
        <taxon>Eukaryota</taxon>
        <taxon>Viridiplantae</taxon>
        <taxon>Streptophyta</taxon>
        <taxon>Embryophyta</taxon>
        <taxon>Tracheophyta</taxon>
        <taxon>Spermatophyta</taxon>
        <taxon>Magnoliopsida</taxon>
        <taxon>eudicotyledons</taxon>
        <taxon>Gunneridae</taxon>
        <taxon>Pentapetalae</taxon>
        <taxon>rosids</taxon>
        <taxon>malvids</taxon>
        <taxon>Brassicales</taxon>
        <taxon>Brassicaceae</taxon>
        <taxon>Brassiceae</taxon>
        <taxon>Brassica</taxon>
    </lineage>
</organism>
<dbReference type="EC" id="2.8.2.-" evidence="3"/>
<keyword evidence="7" id="KW-1185">Reference proteome</keyword>
<evidence type="ECO:0000256" key="3">
    <source>
        <dbReference type="RuleBase" id="RU361155"/>
    </source>
</evidence>
<dbReference type="SUPFAM" id="SSF52540">
    <property type="entry name" value="P-loop containing nucleoside triphosphate hydrolases"/>
    <property type="match status" value="1"/>
</dbReference>
<dbReference type="OMA" id="YIWRDSK"/>
<gene>
    <name evidence="6" type="primary">BnaC06g23290D</name>
    <name evidence="6" type="ORF">GSBRNA2T00049039001</name>
</gene>
<dbReference type="GO" id="GO:0051923">
    <property type="term" value="P:sulfation"/>
    <property type="evidence" value="ECO:0000318"/>
    <property type="project" value="GO_Central"/>
</dbReference>
<reference evidence="6 7" key="1">
    <citation type="journal article" date="2014" name="Science">
        <title>Plant genetics. Early allopolyploid evolution in the post-Neolithic Brassica napus oilseed genome.</title>
        <authorList>
            <person name="Chalhoub B."/>
            <person name="Denoeud F."/>
            <person name="Liu S."/>
            <person name="Parkin I.A."/>
            <person name="Tang H."/>
            <person name="Wang X."/>
            <person name="Chiquet J."/>
            <person name="Belcram H."/>
            <person name="Tong C."/>
            <person name="Samans B."/>
            <person name="Correa M."/>
            <person name="Da Silva C."/>
            <person name="Just J."/>
            <person name="Falentin C."/>
            <person name="Koh C.S."/>
            <person name="Le Clainche I."/>
            <person name="Bernard M."/>
            <person name="Bento P."/>
            <person name="Noel B."/>
            <person name="Labadie K."/>
            <person name="Alberti A."/>
            <person name="Charles M."/>
            <person name="Arnaud D."/>
            <person name="Guo H."/>
            <person name="Daviaud C."/>
            <person name="Alamery S."/>
            <person name="Jabbari K."/>
            <person name="Zhao M."/>
            <person name="Edger P.P."/>
            <person name="Chelaifa H."/>
            <person name="Tack D."/>
            <person name="Lassalle G."/>
            <person name="Mestiri I."/>
            <person name="Schnel N."/>
            <person name="Le Paslier M.C."/>
            <person name="Fan G."/>
            <person name="Renault V."/>
            <person name="Bayer P.E."/>
            <person name="Golicz A.A."/>
            <person name="Manoli S."/>
            <person name="Lee T.H."/>
            <person name="Thi V.H."/>
            <person name="Chalabi S."/>
            <person name="Hu Q."/>
            <person name="Fan C."/>
            <person name="Tollenaere R."/>
            <person name="Lu Y."/>
            <person name="Battail C."/>
            <person name="Shen J."/>
            <person name="Sidebottom C.H."/>
            <person name="Wang X."/>
            <person name="Canaguier A."/>
            <person name="Chauveau A."/>
            <person name="Berard A."/>
            <person name="Deniot G."/>
            <person name="Guan M."/>
            <person name="Liu Z."/>
            <person name="Sun F."/>
            <person name="Lim Y.P."/>
            <person name="Lyons E."/>
            <person name="Town C.D."/>
            <person name="Bancroft I."/>
            <person name="Wang X."/>
            <person name="Meng J."/>
            <person name="Ma J."/>
            <person name="Pires J.C."/>
            <person name="King G.J."/>
            <person name="Brunel D."/>
            <person name="Delourme R."/>
            <person name="Renard M."/>
            <person name="Aury J.M."/>
            <person name="Adams K.L."/>
            <person name="Batley J."/>
            <person name="Snowdon R.J."/>
            <person name="Tost J."/>
            <person name="Edwards D."/>
            <person name="Zhou Y."/>
            <person name="Hua W."/>
            <person name="Sharpe A.G."/>
            <person name="Paterson A.H."/>
            <person name="Guan C."/>
            <person name="Wincker P."/>
        </authorList>
    </citation>
    <scope>NUCLEOTIDE SEQUENCE [LARGE SCALE GENOMIC DNA]</scope>
    <source>
        <strain evidence="7">cv. Darmor-bzh</strain>
    </source>
</reference>
<evidence type="ECO:0000313" key="6">
    <source>
        <dbReference type="EMBL" id="CDY11077.1"/>
    </source>
</evidence>
<keyword evidence="4" id="KW-0472">Membrane</keyword>
<evidence type="ECO:0000259" key="5">
    <source>
        <dbReference type="Pfam" id="PF00685"/>
    </source>
</evidence>
<keyword evidence="2 3" id="KW-0808">Transferase</keyword>
<keyword evidence="4" id="KW-1133">Transmembrane helix</keyword>
<evidence type="ECO:0000256" key="1">
    <source>
        <dbReference type="ARBA" id="ARBA00005771"/>
    </source>
</evidence>
<evidence type="ECO:0000256" key="2">
    <source>
        <dbReference type="ARBA" id="ARBA00022679"/>
    </source>
</evidence>
<name>A0A078FDL6_BRANA</name>
<proteinExistence type="inferred from homology"/>
<comment type="similarity">
    <text evidence="1 3">Belongs to the sulfotransferase 1 family.</text>
</comment>
<dbReference type="GO" id="GO:0047364">
    <property type="term" value="F:aromatic desulfoglucosinolate sulfotransferase activity"/>
    <property type="evidence" value="ECO:0000318"/>
    <property type="project" value="GO_Central"/>
</dbReference>
<feature type="domain" description="Sulfotransferase" evidence="5">
    <location>
        <begin position="1"/>
        <end position="99"/>
    </location>
</feature>
<dbReference type="GO" id="GO:0005737">
    <property type="term" value="C:cytoplasm"/>
    <property type="evidence" value="ECO:0000318"/>
    <property type="project" value="GO_Central"/>
</dbReference>
<dbReference type="PaxDb" id="3708-A0A078FDL6"/>
<dbReference type="PANTHER" id="PTHR11783">
    <property type="entry name" value="SULFOTRANSFERASE SULT"/>
    <property type="match status" value="1"/>
</dbReference>
<keyword evidence="4" id="KW-0812">Transmembrane</keyword>
<evidence type="ECO:0000256" key="4">
    <source>
        <dbReference type="SAM" id="Phobius"/>
    </source>
</evidence>
<dbReference type="Gene3D" id="3.40.50.300">
    <property type="entry name" value="P-loop containing nucleotide triphosphate hydrolases"/>
    <property type="match status" value="1"/>
</dbReference>
<dbReference type="EMBL" id="LK032009">
    <property type="protein sequence ID" value="CDY11077.1"/>
    <property type="molecule type" value="Genomic_DNA"/>
</dbReference>
<protein>
    <recommendedName>
        <fullName evidence="3">Sulfotransferase</fullName>
        <ecNumber evidence="3">2.8.2.-</ecNumber>
    </recommendedName>
</protein>
<sequence length="154" mass="18184">MVYIWRDSKDTFISLWHFFQKQRSEHGPLNSLEECFDMFCQGLSPHNPYLDHVLGYWKAHRKNPNQILFLNYETNLSADPLPYVKRLAEFMGYGFTAEEEKNGGVEKVFLVSIVIWYEMIFFLSIEMLVFSNALETLRKIAIEIGVDPIFKENF</sequence>
<dbReference type="InterPro" id="IPR000863">
    <property type="entry name" value="Sulfotransferase_dom"/>
</dbReference>
<dbReference type="Gramene" id="CDY11077">
    <property type="protein sequence ID" value="CDY11077"/>
    <property type="gene ID" value="GSBRNA2T00049039001"/>
</dbReference>
<accession>A0A078FDL6</accession>
<feature type="transmembrane region" description="Helical" evidence="4">
    <location>
        <begin position="108"/>
        <end position="130"/>
    </location>
</feature>
<dbReference type="AlphaFoldDB" id="A0A078FDL6"/>
<evidence type="ECO:0000313" key="7">
    <source>
        <dbReference type="Proteomes" id="UP000028999"/>
    </source>
</evidence>